<dbReference type="EMBL" id="JACVVK020000040">
    <property type="protein sequence ID" value="KAK7499986.1"/>
    <property type="molecule type" value="Genomic_DNA"/>
</dbReference>
<dbReference type="SUPFAM" id="SSF51735">
    <property type="entry name" value="NAD(P)-binding Rossmann-fold domains"/>
    <property type="match status" value="1"/>
</dbReference>
<dbReference type="Proteomes" id="UP001519460">
    <property type="component" value="Unassembled WGS sequence"/>
</dbReference>
<evidence type="ECO:0000313" key="5">
    <source>
        <dbReference type="Proteomes" id="UP001519460"/>
    </source>
</evidence>
<dbReference type="GO" id="GO:0006553">
    <property type="term" value="P:lysine metabolic process"/>
    <property type="evidence" value="ECO:0007669"/>
    <property type="project" value="UniProtKB-ARBA"/>
</dbReference>
<dbReference type="Gene3D" id="3.40.50.720">
    <property type="entry name" value="NAD(P)-binding Rossmann-like Domain"/>
    <property type="match status" value="1"/>
</dbReference>
<dbReference type="Gene3D" id="1.10.1870.10">
    <property type="entry name" value="Domain 3, Saccharopine reductase"/>
    <property type="match status" value="1"/>
</dbReference>
<evidence type="ECO:0000259" key="2">
    <source>
        <dbReference type="Pfam" id="PF03435"/>
    </source>
</evidence>
<reference evidence="4 5" key="1">
    <citation type="journal article" date="2023" name="Sci. Data">
        <title>Genome assembly of the Korean intertidal mud-creeper Batillaria attramentaria.</title>
        <authorList>
            <person name="Patra A.K."/>
            <person name="Ho P.T."/>
            <person name="Jun S."/>
            <person name="Lee S.J."/>
            <person name="Kim Y."/>
            <person name="Won Y.J."/>
        </authorList>
    </citation>
    <scope>NUCLEOTIDE SEQUENCE [LARGE SCALE GENOMIC DNA]</scope>
    <source>
        <strain evidence="4">Wonlab-2016</strain>
    </source>
</reference>
<dbReference type="GO" id="GO:0016491">
    <property type="term" value="F:oxidoreductase activity"/>
    <property type="evidence" value="ECO:0007669"/>
    <property type="project" value="UniProtKB-KW"/>
</dbReference>
<evidence type="ECO:0000256" key="1">
    <source>
        <dbReference type="ARBA" id="ARBA00023002"/>
    </source>
</evidence>
<dbReference type="InterPro" id="IPR036291">
    <property type="entry name" value="NAD(P)-bd_dom_sf"/>
</dbReference>
<comment type="caution">
    <text evidence="4">The sequence shown here is derived from an EMBL/GenBank/DDBJ whole genome shotgun (WGS) entry which is preliminary data.</text>
</comment>
<dbReference type="Gene3D" id="3.30.360.10">
    <property type="entry name" value="Dihydrodipicolinate Reductase, domain 2"/>
    <property type="match status" value="1"/>
</dbReference>
<dbReference type="PANTHER" id="PTHR11133:SF22">
    <property type="entry name" value="ALPHA-AMINOADIPIC SEMIALDEHYDE SYNTHASE, MITOCHONDRIAL"/>
    <property type="match status" value="1"/>
</dbReference>
<name>A0ABD0LL67_9CAEN</name>
<gene>
    <name evidence="4" type="ORF">BaRGS_00008834</name>
</gene>
<dbReference type="PANTHER" id="PTHR11133">
    <property type="entry name" value="SACCHAROPINE DEHYDROGENASE"/>
    <property type="match status" value="1"/>
</dbReference>
<evidence type="ECO:0000259" key="3">
    <source>
        <dbReference type="Pfam" id="PF16653"/>
    </source>
</evidence>
<organism evidence="4 5">
    <name type="scientific">Batillaria attramentaria</name>
    <dbReference type="NCBI Taxonomy" id="370345"/>
    <lineage>
        <taxon>Eukaryota</taxon>
        <taxon>Metazoa</taxon>
        <taxon>Spiralia</taxon>
        <taxon>Lophotrochozoa</taxon>
        <taxon>Mollusca</taxon>
        <taxon>Gastropoda</taxon>
        <taxon>Caenogastropoda</taxon>
        <taxon>Sorbeoconcha</taxon>
        <taxon>Cerithioidea</taxon>
        <taxon>Batillariidae</taxon>
        <taxon>Batillaria</taxon>
    </lineage>
</organism>
<keyword evidence="5" id="KW-1185">Reference proteome</keyword>
<dbReference type="InterPro" id="IPR051168">
    <property type="entry name" value="AASS"/>
</dbReference>
<protein>
    <submittedName>
        <fullName evidence="4">Uncharacterized protein</fullName>
    </submittedName>
</protein>
<dbReference type="Pfam" id="PF03435">
    <property type="entry name" value="Sacchrp_dh_NADP"/>
    <property type="match status" value="1"/>
</dbReference>
<dbReference type="InterPro" id="IPR032095">
    <property type="entry name" value="Sacchrp_dh-like_C"/>
</dbReference>
<evidence type="ECO:0000313" key="4">
    <source>
        <dbReference type="EMBL" id="KAK7499986.1"/>
    </source>
</evidence>
<accession>A0ABD0LL67</accession>
<sequence length="448" mass="49006">MATVLVLGAGRVTGPLFEYLHQREITFSVVSCINTELEHVKGKYPAVACYCLDVSDPQLPTLIENHKLIVNLFPCTLTFPVAKMCVDLKRPMISASYVSPEVQELHERAVESGVLLLYECGLDPGIDHMLAMQVINDVVSRGGKVTSFTSWCGGLPAPECCNNPLKYKFSWNPKTALKSCLRDAACIRSGQLVKIPGGDTLRSSRQVDMGMLLPDVQFEGYPNELSQHHIEAYGLQSADYIFRGTLRYLGFSDAVQGLIQAGLFSETPLPQLQPEFPDITWKDLLCCMVTGSAKADDLERQLLSKLNESESRLSVLKGLGLLSDTIVEKKLTPFDTFAAYLEKHLAYAPGERDMTIMQHEITATLPGQQSRKETTRVGLCAFGDPDGHSAMAKTVGYTVGIGVEMILKGEIQKTGVVLPTTADMYMPMLAALRQLGITAQVSVEAGHA</sequence>
<feature type="domain" description="Saccharopine dehydrogenase-like C-terminal" evidence="3">
    <location>
        <begin position="121"/>
        <end position="437"/>
    </location>
</feature>
<proteinExistence type="predicted"/>
<dbReference type="Pfam" id="PF16653">
    <property type="entry name" value="Sacchrp_dh_C"/>
    <property type="match status" value="1"/>
</dbReference>
<feature type="domain" description="Saccharopine dehydrogenase NADP binding" evidence="2">
    <location>
        <begin position="4"/>
        <end position="116"/>
    </location>
</feature>
<keyword evidence="1" id="KW-0560">Oxidoreductase</keyword>
<dbReference type="AlphaFoldDB" id="A0ABD0LL67"/>
<dbReference type="SUPFAM" id="SSF55347">
    <property type="entry name" value="Glyceraldehyde-3-phosphate dehydrogenase-like, C-terminal domain"/>
    <property type="match status" value="1"/>
</dbReference>
<dbReference type="InterPro" id="IPR005097">
    <property type="entry name" value="Sacchrp_dh_NADP-bd"/>
</dbReference>